<feature type="region of interest" description="Disordered" evidence="19">
    <location>
        <begin position="1"/>
        <end position="54"/>
    </location>
</feature>
<feature type="transmembrane region" description="Helical" evidence="20">
    <location>
        <begin position="473"/>
        <end position="494"/>
    </location>
</feature>
<comment type="catalytic activity">
    <reaction evidence="11">
        <text>L-arginyl-glycine(out) = L-arginyl-glycine(in)</text>
        <dbReference type="Rhea" id="RHEA:79391"/>
        <dbReference type="ChEBI" id="CHEBI:229955"/>
    </reaction>
</comment>
<comment type="catalytic activity">
    <reaction evidence="8">
        <text>L-aspartyl-L-lysine(out) = L-aspartyl-L-lysine(in)</text>
        <dbReference type="Rhea" id="RHEA:79411"/>
        <dbReference type="ChEBI" id="CHEBI:229953"/>
    </reaction>
</comment>
<dbReference type="SUPFAM" id="SSF103473">
    <property type="entry name" value="MFS general substrate transporter"/>
    <property type="match status" value="1"/>
</dbReference>
<dbReference type="PROSITE" id="PS50850">
    <property type="entry name" value="MFS"/>
    <property type="match status" value="1"/>
</dbReference>
<comment type="catalytic activity">
    <reaction evidence="4">
        <text>L-alpha-aminoacyl-L-arginine(out) = L-alpha-aminoacyl-L-arginine(in)</text>
        <dbReference type="Rhea" id="RHEA:79367"/>
        <dbReference type="ChEBI" id="CHEBI:229968"/>
    </reaction>
</comment>
<comment type="catalytic activity">
    <reaction evidence="9">
        <text>L-arginyl-L-alpha-amino acid(out) = L-arginyl-L-alpha-amino acid(in)</text>
        <dbReference type="Rhea" id="RHEA:79371"/>
        <dbReference type="ChEBI" id="CHEBI:84315"/>
    </reaction>
</comment>
<dbReference type="InterPro" id="IPR020846">
    <property type="entry name" value="MFS_dom"/>
</dbReference>
<evidence type="ECO:0000256" key="20">
    <source>
        <dbReference type="SAM" id="Phobius"/>
    </source>
</evidence>
<keyword evidence="20" id="KW-0812">Transmembrane</keyword>
<dbReference type="Proteomes" id="UP000246740">
    <property type="component" value="Unassembled WGS sequence"/>
</dbReference>
<keyword evidence="20" id="KW-0472">Membrane</keyword>
<dbReference type="GO" id="GO:0022857">
    <property type="term" value="F:transmembrane transporter activity"/>
    <property type="evidence" value="ECO:0007669"/>
    <property type="project" value="InterPro"/>
</dbReference>
<protein>
    <recommendedName>
        <fullName evidence="15">Lysosomal dipeptide transporter MFSD1</fullName>
    </recommendedName>
    <alternativeName>
        <fullName evidence="16">Major facilitator superfamily domain-containing protein 1</fullName>
    </alternativeName>
</protein>
<feature type="compositionally biased region" description="Basic and acidic residues" evidence="19">
    <location>
        <begin position="23"/>
        <end position="42"/>
    </location>
</feature>
<comment type="catalytic activity">
    <reaction evidence="14">
        <text>L-lysyl-glycine(out) = L-lysyl-glycine(in)</text>
        <dbReference type="Rhea" id="RHEA:79407"/>
        <dbReference type="ChEBI" id="CHEBI:191202"/>
    </reaction>
</comment>
<accession>A0A317XU67</accession>
<keyword evidence="23" id="KW-1185">Reference proteome</keyword>
<feature type="transmembrane region" description="Helical" evidence="20">
    <location>
        <begin position="378"/>
        <end position="397"/>
    </location>
</feature>
<feature type="transmembrane region" description="Helical" evidence="20">
    <location>
        <begin position="403"/>
        <end position="428"/>
    </location>
</feature>
<comment type="catalytic activity">
    <reaction evidence="5">
        <text>L-alpha-aminoacyl-L-histidine(out) = L-alpha-aminoacyl-L-histidine(in)</text>
        <dbReference type="Rhea" id="RHEA:79375"/>
        <dbReference type="ChEBI" id="CHEBI:229967"/>
    </reaction>
</comment>
<comment type="catalytic activity">
    <reaction evidence="10">
        <text>L-lysyl-L-lysine(out) = L-lysyl-L-lysine(in)</text>
        <dbReference type="Rhea" id="RHEA:79403"/>
        <dbReference type="ChEBI" id="CHEBI:229956"/>
    </reaction>
</comment>
<evidence type="ECO:0000259" key="21">
    <source>
        <dbReference type="PROSITE" id="PS50850"/>
    </source>
</evidence>
<evidence type="ECO:0000313" key="22">
    <source>
        <dbReference type="EMBL" id="PWZ00851.1"/>
    </source>
</evidence>
<feature type="transmembrane region" description="Helical" evidence="20">
    <location>
        <begin position="354"/>
        <end position="371"/>
    </location>
</feature>
<evidence type="ECO:0000256" key="10">
    <source>
        <dbReference type="ARBA" id="ARBA00044900"/>
    </source>
</evidence>
<feature type="transmembrane region" description="Helical" evidence="20">
    <location>
        <begin position="299"/>
        <end position="322"/>
    </location>
</feature>
<comment type="catalytic activity">
    <reaction evidence="2">
        <text>L-lysyl-L-alanine(out) = L-lysyl-L-alanine(in)</text>
        <dbReference type="Rhea" id="RHEA:79399"/>
        <dbReference type="ChEBI" id="CHEBI:229954"/>
    </reaction>
</comment>
<sequence>MSSPPVLLKQESAAQAASPPETPEAKDKVESPWVRANEKGREASQGSDGDEDTVAVHPGVGAVGATWKQRIPALLIILFLTLGSNFAQSSLSPLKSTLKKEIKGVTNARYGAIASADSLINGVLPIFSGIVIDYYGPSMASIWSSTFILLGTVLRAIGGTVGSFSLILGGQIIFGLGSTTIETAQSKLYTHWARGSVDGGAGWMGFIYGLDIAMGRVFNLMGRLSSIPIGESTGKWYWSFWVSAILCAVTLLLNVAYVILERSLPERMRVVTGRQIARRSAASDADAGKKFKPLSKRHFKYISISIAAIPAAFWLVTMSQILQAGTVNAYTSNLAEMVEVTRGTTKLTAGYTSSLSQVIPIVLTPLVGLAFDLFGRRMYYVSATAALWVLVFSLLGFSDVHPLAPVILGSVALSSNAIPFIASIPLLVPSQISIGTAFGIWKAFNSAGSTIMDVSTGAIQDLTPTGTKQYSNVFYFLIALKSVDVLFGLGYHMLDKRYFGGFLLLNEKQRINKEAEETEKHRMEGLRKPIRSWTLAGCCLLSAMVVTSYVVYVVYSIGT</sequence>
<evidence type="ECO:0000256" key="8">
    <source>
        <dbReference type="ARBA" id="ARBA00044898"/>
    </source>
</evidence>
<evidence type="ECO:0000256" key="9">
    <source>
        <dbReference type="ARBA" id="ARBA00044899"/>
    </source>
</evidence>
<evidence type="ECO:0000256" key="13">
    <source>
        <dbReference type="ARBA" id="ARBA00044919"/>
    </source>
</evidence>
<evidence type="ECO:0000256" key="3">
    <source>
        <dbReference type="ARBA" id="ARBA00044878"/>
    </source>
</evidence>
<dbReference type="PANTHER" id="PTHR23512">
    <property type="entry name" value="MAJOR FACILITATOR SUPERFAMILY DOMAIN-CONTAINING PROTEIN 1"/>
    <property type="match status" value="1"/>
</dbReference>
<dbReference type="GO" id="GO:0016020">
    <property type="term" value="C:membrane"/>
    <property type="evidence" value="ECO:0007669"/>
    <property type="project" value="UniProtKB-SubCell"/>
</dbReference>
<keyword evidence="20" id="KW-1133">Transmembrane helix</keyword>
<feature type="transmembrane region" description="Helical" evidence="20">
    <location>
        <begin position="533"/>
        <end position="555"/>
    </location>
</feature>
<feature type="transmembrane region" description="Helical" evidence="20">
    <location>
        <begin position="197"/>
        <end position="218"/>
    </location>
</feature>
<comment type="subcellular location">
    <subcellularLocation>
        <location evidence="1">Membrane</location>
        <topology evidence="1">Multi-pass membrane protein</topology>
    </subcellularLocation>
</comment>
<evidence type="ECO:0000256" key="19">
    <source>
        <dbReference type="SAM" id="MobiDB-lite"/>
    </source>
</evidence>
<evidence type="ECO:0000256" key="7">
    <source>
        <dbReference type="ARBA" id="ARBA00044893"/>
    </source>
</evidence>
<dbReference type="OrthoDB" id="424834at2759"/>
<dbReference type="PANTHER" id="PTHR23512:SF12">
    <property type="entry name" value="TRANSPORTER, PUTATIVE (AFU_ORTHOLOGUE AFUA_4G00260)-RELATED"/>
    <property type="match status" value="1"/>
</dbReference>
<evidence type="ECO:0000256" key="1">
    <source>
        <dbReference type="ARBA" id="ARBA00004141"/>
    </source>
</evidence>
<gene>
    <name evidence="22" type="ORF">BCV70DRAFT_210912</name>
</gene>
<evidence type="ECO:0000256" key="5">
    <source>
        <dbReference type="ARBA" id="ARBA00044884"/>
    </source>
</evidence>
<organism evidence="22 23">
    <name type="scientific">Testicularia cyperi</name>
    <dbReference type="NCBI Taxonomy" id="1882483"/>
    <lineage>
        <taxon>Eukaryota</taxon>
        <taxon>Fungi</taxon>
        <taxon>Dikarya</taxon>
        <taxon>Basidiomycota</taxon>
        <taxon>Ustilaginomycotina</taxon>
        <taxon>Ustilaginomycetes</taxon>
        <taxon>Ustilaginales</taxon>
        <taxon>Anthracoideaceae</taxon>
        <taxon>Testicularia</taxon>
    </lineage>
</organism>
<evidence type="ECO:0000256" key="14">
    <source>
        <dbReference type="ARBA" id="ARBA00044924"/>
    </source>
</evidence>
<evidence type="ECO:0000256" key="4">
    <source>
        <dbReference type="ARBA" id="ARBA00044881"/>
    </source>
</evidence>
<comment type="catalytic activity">
    <reaction evidence="13">
        <text>L-alanyl-L-lysine(out) = L-alanyl-L-lysine(in)</text>
        <dbReference type="Rhea" id="RHEA:79415"/>
        <dbReference type="ChEBI" id="CHEBI:192470"/>
    </reaction>
</comment>
<feature type="transmembrane region" description="Helical" evidence="20">
    <location>
        <begin position="147"/>
        <end position="176"/>
    </location>
</feature>
<comment type="catalytic activity">
    <reaction evidence="3">
        <text>L-histidyl-glycine(out) = L-histidyl-glycine(in)</text>
        <dbReference type="Rhea" id="RHEA:79395"/>
        <dbReference type="ChEBI" id="CHEBI:229957"/>
    </reaction>
</comment>
<comment type="function">
    <text evidence="17">Lysosomal dipeptide uniporter that selectively exports lysine, arginine or histidine-containing dipeptides with a net positive charge from the lysosome lumen into the cytosol. Could play a role in a specific type of protein O-glycosylation indirectly regulating macrophages migration and tissue invasion. Also essential for liver homeostasis.</text>
</comment>
<dbReference type="Gene3D" id="1.20.1250.20">
    <property type="entry name" value="MFS general substrate transporter like domains"/>
    <property type="match status" value="2"/>
</dbReference>
<reference evidence="22 23" key="1">
    <citation type="journal article" date="2018" name="Mol. Biol. Evol.">
        <title>Broad Genomic Sampling Reveals a Smut Pathogenic Ancestry of the Fungal Clade Ustilaginomycotina.</title>
        <authorList>
            <person name="Kijpornyongpan T."/>
            <person name="Mondo S.J."/>
            <person name="Barry K."/>
            <person name="Sandor L."/>
            <person name="Lee J."/>
            <person name="Lipzen A."/>
            <person name="Pangilinan J."/>
            <person name="LaButti K."/>
            <person name="Hainaut M."/>
            <person name="Henrissat B."/>
            <person name="Grigoriev I.V."/>
            <person name="Spatafora J.W."/>
            <person name="Aime M.C."/>
        </authorList>
    </citation>
    <scope>NUCLEOTIDE SEQUENCE [LARGE SCALE GENOMIC DNA]</scope>
    <source>
        <strain evidence="22 23">MCA 3645</strain>
    </source>
</reference>
<dbReference type="EMBL" id="KZ819191">
    <property type="protein sequence ID" value="PWZ00851.1"/>
    <property type="molecule type" value="Genomic_DNA"/>
</dbReference>
<comment type="catalytic activity">
    <reaction evidence="7">
        <text>L-alpha-aminoacyl-L-lysine(out) = L-alpha-aminoacyl-L-lysine(in)</text>
        <dbReference type="Rhea" id="RHEA:79383"/>
        <dbReference type="ChEBI" id="CHEBI:229966"/>
    </reaction>
</comment>
<evidence type="ECO:0000256" key="11">
    <source>
        <dbReference type="ARBA" id="ARBA00044903"/>
    </source>
</evidence>
<dbReference type="Pfam" id="PF07690">
    <property type="entry name" value="MFS_1"/>
    <property type="match status" value="1"/>
</dbReference>
<comment type="catalytic activity">
    <reaction evidence="12">
        <text>L-histidyl-L-alpha-amino acid(out) = L-histidyl-L-alpha-amino acid(in)</text>
        <dbReference type="Rhea" id="RHEA:79379"/>
        <dbReference type="ChEBI" id="CHEBI:229964"/>
    </reaction>
</comment>
<dbReference type="InterPro" id="IPR011701">
    <property type="entry name" value="MFS"/>
</dbReference>
<evidence type="ECO:0000256" key="18">
    <source>
        <dbReference type="ARBA" id="ARBA00046376"/>
    </source>
</evidence>
<dbReference type="InterPro" id="IPR052187">
    <property type="entry name" value="MFSD1"/>
</dbReference>
<evidence type="ECO:0000256" key="16">
    <source>
        <dbReference type="ARBA" id="ARBA00045018"/>
    </source>
</evidence>
<dbReference type="STRING" id="1882483.A0A317XU67"/>
<evidence type="ECO:0000313" key="23">
    <source>
        <dbReference type="Proteomes" id="UP000246740"/>
    </source>
</evidence>
<evidence type="ECO:0000256" key="2">
    <source>
        <dbReference type="ARBA" id="ARBA00044876"/>
    </source>
</evidence>
<dbReference type="AlphaFoldDB" id="A0A317XU67"/>
<name>A0A317XU67_9BASI</name>
<evidence type="ECO:0000256" key="17">
    <source>
        <dbReference type="ARBA" id="ARBA00045709"/>
    </source>
</evidence>
<feature type="transmembrane region" description="Helical" evidence="20">
    <location>
        <begin position="238"/>
        <end position="260"/>
    </location>
</feature>
<proteinExistence type="predicted"/>
<dbReference type="InParanoid" id="A0A317XU67"/>
<evidence type="ECO:0000256" key="12">
    <source>
        <dbReference type="ARBA" id="ARBA00044912"/>
    </source>
</evidence>
<dbReference type="InterPro" id="IPR036259">
    <property type="entry name" value="MFS_trans_sf"/>
</dbReference>
<evidence type="ECO:0000256" key="15">
    <source>
        <dbReference type="ARBA" id="ARBA00044985"/>
    </source>
</evidence>
<comment type="catalytic activity">
    <reaction evidence="6">
        <text>L-lysyl-L-alpha-amino acid(out) = L-lysyl-L-alpha-amino acid(in)</text>
        <dbReference type="Rhea" id="RHEA:79387"/>
        <dbReference type="ChEBI" id="CHEBI:229965"/>
    </reaction>
</comment>
<evidence type="ECO:0000256" key="6">
    <source>
        <dbReference type="ARBA" id="ARBA00044891"/>
    </source>
</evidence>
<feature type="domain" description="Major facilitator superfamily (MFS) profile" evidence="21">
    <location>
        <begin position="73"/>
        <end position="496"/>
    </location>
</feature>
<comment type="subunit">
    <text evidence="18">Homodimer. Interacts with lysosomal protein GLMP (via lumenal domain); the interaction starts while both proteins are still in the endoplasmic reticulum and is required for stabilization of MFSD1 in lysosomes but has no direct effect on its targeting to lysosomes or transporter activity.</text>
</comment>